<feature type="region of interest" description="Disordered" evidence="1">
    <location>
        <begin position="1"/>
        <end position="65"/>
    </location>
</feature>
<reference evidence="2" key="1">
    <citation type="journal article" date="2021" name="Proc. Natl. Acad. Sci. U.S.A.">
        <title>A Catalog of Tens of Thousands of Viruses from Human Metagenomes Reveals Hidden Associations with Chronic Diseases.</title>
        <authorList>
            <person name="Tisza M.J."/>
            <person name="Buck C.B."/>
        </authorList>
    </citation>
    <scope>NUCLEOTIDE SEQUENCE</scope>
    <source>
        <strain evidence="2">CtKNZ79</strain>
    </source>
</reference>
<name>A0A8S5U9J1_9CAUD</name>
<accession>A0A8S5U9J1</accession>
<evidence type="ECO:0000256" key="1">
    <source>
        <dbReference type="SAM" id="MobiDB-lite"/>
    </source>
</evidence>
<protein>
    <submittedName>
        <fullName evidence="2">Uncharacterized protein</fullName>
    </submittedName>
</protein>
<proteinExistence type="predicted"/>
<feature type="compositionally biased region" description="Basic and acidic residues" evidence="1">
    <location>
        <begin position="1"/>
        <end position="36"/>
    </location>
</feature>
<organism evidence="2">
    <name type="scientific">Siphoviridae sp. ctKNZ79</name>
    <dbReference type="NCBI Taxonomy" id="2825440"/>
    <lineage>
        <taxon>Viruses</taxon>
        <taxon>Duplodnaviria</taxon>
        <taxon>Heunggongvirae</taxon>
        <taxon>Uroviricota</taxon>
        <taxon>Caudoviricetes</taxon>
    </lineage>
</organism>
<sequence length="65" mass="7064">MRELLEAVGRERRQKARTGEGSERRAAERQGAEQRAGHTAKIDGAGAGRSQEHGGARRGLRRRGG</sequence>
<dbReference type="EMBL" id="BK016045">
    <property type="protein sequence ID" value="DAF91145.1"/>
    <property type="molecule type" value="Genomic_DNA"/>
</dbReference>
<evidence type="ECO:0000313" key="2">
    <source>
        <dbReference type="EMBL" id="DAF91145.1"/>
    </source>
</evidence>
<feature type="compositionally biased region" description="Basic residues" evidence="1">
    <location>
        <begin position="56"/>
        <end position="65"/>
    </location>
</feature>